<keyword evidence="4 7" id="KW-0812">Transmembrane</keyword>
<dbReference type="PANTHER" id="PTHR43337">
    <property type="entry name" value="XANTHINE/URACIL PERMEASE C887.17-RELATED"/>
    <property type="match status" value="1"/>
</dbReference>
<organism evidence="8 9">
    <name type="scientific">Peribacillus psychrosaccharolyticus</name>
    <name type="common">Bacillus psychrosaccharolyticus</name>
    <dbReference type="NCBI Taxonomy" id="1407"/>
    <lineage>
        <taxon>Bacteria</taxon>
        <taxon>Bacillati</taxon>
        <taxon>Bacillota</taxon>
        <taxon>Bacilli</taxon>
        <taxon>Bacillales</taxon>
        <taxon>Bacillaceae</taxon>
        <taxon>Peribacillus</taxon>
    </lineage>
</organism>
<evidence type="ECO:0000256" key="7">
    <source>
        <dbReference type="SAM" id="Phobius"/>
    </source>
</evidence>
<dbReference type="Pfam" id="PF00860">
    <property type="entry name" value="Xan_ur_permease"/>
    <property type="match status" value="1"/>
</dbReference>
<evidence type="ECO:0000256" key="3">
    <source>
        <dbReference type="ARBA" id="ARBA00022448"/>
    </source>
</evidence>
<name>A0A974NM26_PERPY</name>
<keyword evidence="5 7" id="KW-1133">Transmembrane helix</keyword>
<evidence type="ECO:0000256" key="4">
    <source>
        <dbReference type="ARBA" id="ARBA00022692"/>
    </source>
</evidence>
<gene>
    <name evidence="8" type="ORF">I6J18_22510</name>
</gene>
<evidence type="ECO:0000256" key="1">
    <source>
        <dbReference type="ARBA" id="ARBA00004141"/>
    </source>
</evidence>
<reference evidence="8 9" key="1">
    <citation type="submission" date="2021-01" db="EMBL/GenBank/DDBJ databases">
        <title>FDA dAtabase for Regulatory Grade micrObial Sequences (FDA-ARGOS): Supporting development and validation of Infectious Disease Dx tests.</title>
        <authorList>
            <person name="Nelson B."/>
            <person name="Plummer A."/>
            <person name="Tallon L."/>
            <person name="Sadzewicz L."/>
            <person name="Zhao X."/>
            <person name="Boylan J."/>
            <person name="Ott S."/>
            <person name="Bowen H."/>
            <person name="Vavikolanu K."/>
            <person name="Mehta A."/>
            <person name="Aluvathingal J."/>
            <person name="Nadendla S."/>
            <person name="Myers T."/>
            <person name="Yan Y."/>
            <person name="Sichtig H."/>
        </authorList>
    </citation>
    <scope>NUCLEOTIDE SEQUENCE [LARGE SCALE GENOMIC DNA]</scope>
    <source>
        <strain evidence="8 9">FDAARGOS_1161</strain>
    </source>
</reference>
<feature type="transmembrane region" description="Helical" evidence="7">
    <location>
        <begin position="52"/>
        <end position="72"/>
    </location>
</feature>
<feature type="transmembrane region" description="Helical" evidence="7">
    <location>
        <begin position="199"/>
        <end position="226"/>
    </location>
</feature>
<feature type="transmembrane region" description="Helical" evidence="7">
    <location>
        <begin position="415"/>
        <end position="433"/>
    </location>
</feature>
<feature type="transmembrane region" description="Helical" evidence="7">
    <location>
        <begin position="319"/>
        <end position="339"/>
    </location>
</feature>
<comment type="subcellular location">
    <subcellularLocation>
        <location evidence="1">Membrane</location>
        <topology evidence="1">Multi-pass membrane protein</topology>
    </subcellularLocation>
</comment>
<feature type="transmembrane region" description="Helical" evidence="7">
    <location>
        <begin position="139"/>
        <end position="157"/>
    </location>
</feature>
<feature type="transmembrane region" description="Helical" evidence="7">
    <location>
        <begin position="79"/>
        <end position="99"/>
    </location>
</feature>
<proteinExistence type="inferred from homology"/>
<dbReference type="GO" id="GO:0005345">
    <property type="term" value="F:purine nucleobase transmembrane transporter activity"/>
    <property type="evidence" value="ECO:0007669"/>
    <property type="project" value="TreeGrafter"/>
</dbReference>
<keyword evidence="3" id="KW-0813">Transport</keyword>
<feature type="transmembrane region" description="Helical" evidence="7">
    <location>
        <begin position="177"/>
        <end position="192"/>
    </location>
</feature>
<feature type="transmembrane region" description="Helical" evidence="7">
    <location>
        <begin position="374"/>
        <end position="403"/>
    </location>
</feature>
<feature type="transmembrane region" description="Helical" evidence="7">
    <location>
        <begin position="346"/>
        <end position="362"/>
    </location>
</feature>
<dbReference type="Proteomes" id="UP000595254">
    <property type="component" value="Chromosome"/>
</dbReference>
<dbReference type="PANTHER" id="PTHR43337:SF2">
    <property type="entry name" value="XANTHINE_URACIL PERMEASE"/>
    <property type="match status" value="1"/>
</dbReference>
<comment type="similarity">
    <text evidence="2">Belongs to the nucleobase:cation symporter-2 (NCS2) (TC 2.A.40) family. Azg-like subfamily.</text>
</comment>
<sequence>MKPNRLLEKTFKLTENQTKTKREVLAGTVSYFTIVYIMIVNAMILAEAGIPLEAAVTATVLLSAASCLLMGFWANMPIILVPGMGVNALFAYTMVQTMGLTWQSALGAVFLSGAIFVVIAFTPFARIINEAIPDSLKEAISIGLGLFLLLLGLEKGGLVVSGSSSILAMGHLNDPEVLVMVLTLLLAIGLFLKNVPGNFLLTIVGGTLLAFCFGTLDVSGITFSGVDMGSYAGVFAAFSFADINQLNFWMAVFAMTMVLVFENIGLVHGHVSSINRPDKYRKSLQATSISTMISGLFGSSPTVATVETAAGIASGGRTGLTAVVTGLLFGLSIFLLPIIQIIPDSAIAPILIMIGLLMLGNLRNLNLTDLSESIPALMTIAMIPLTYSIADGMAFGFILYPFIQIVLGKGKQVSVPMYVIGLLFLAYLSFSFIS</sequence>
<keyword evidence="6 7" id="KW-0472">Membrane</keyword>
<dbReference type="AlphaFoldDB" id="A0A974NM26"/>
<dbReference type="RefSeq" id="WP_040374063.1">
    <property type="nucleotide sequence ID" value="NZ_CP068053.1"/>
</dbReference>
<dbReference type="InterPro" id="IPR006043">
    <property type="entry name" value="NCS2"/>
</dbReference>
<evidence type="ECO:0000313" key="9">
    <source>
        <dbReference type="Proteomes" id="UP000595254"/>
    </source>
</evidence>
<protein>
    <submittedName>
        <fullName evidence="8">NCS2 family permease</fullName>
    </submittedName>
</protein>
<feature type="transmembrane region" description="Helical" evidence="7">
    <location>
        <begin position="24"/>
        <end position="46"/>
    </location>
</feature>
<evidence type="ECO:0000256" key="2">
    <source>
        <dbReference type="ARBA" id="ARBA00005697"/>
    </source>
</evidence>
<evidence type="ECO:0000256" key="5">
    <source>
        <dbReference type="ARBA" id="ARBA00022989"/>
    </source>
</evidence>
<feature type="transmembrane region" description="Helical" evidence="7">
    <location>
        <begin position="105"/>
        <end position="127"/>
    </location>
</feature>
<evidence type="ECO:0000313" key="8">
    <source>
        <dbReference type="EMBL" id="QQT00305.1"/>
    </source>
</evidence>
<feature type="transmembrane region" description="Helical" evidence="7">
    <location>
        <begin position="246"/>
        <end position="268"/>
    </location>
</feature>
<dbReference type="GO" id="GO:0005886">
    <property type="term" value="C:plasma membrane"/>
    <property type="evidence" value="ECO:0007669"/>
    <property type="project" value="TreeGrafter"/>
</dbReference>
<dbReference type="InterPro" id="IPR045018">
    <property type="entry name" value="Azg-like"/>
</dbReference>
<dbReference type="KEGG" id="ppsr:I6J18_22510"/>
<keyword evidence="9" id="KW-1185">Reference proteome</keyword>
<evidence type="ECO:0000256" key="6">
    <source>
        <dbReference type="ARBA" id="ARBA00023136"/>
    </source>
</evidence>
<dbReference type="EMBL" id="CP068053">
    <property type="protein sequence ID" value="QQT00305.1"/>
    <property type="molecule type" value="Genomic_DNA"/>
</dbReference>
<accession>A0A974NM26</accession>